<keyword evidence="1" id="KW-0812">Transmembrane</keyword>
<accession>A0A8J2ZPM7</accession>
<evidence type="ECO:0000313" key="3">
    <source>
        <dbReference type="EMBL" id="GGH68326.1"/>
    </source>
</evidence>
<dbReference type="SUPFAM" id="SSF47781">
    <property type="entry name" value="RuvA domain 2-like"/>
    <property type="match status" value="1"/>
</dbReference>
<dbReference type="EMBL" id="BMEV01000002">
    <property type="protein sequence ID" value="GGH68326.1"/>
    <property type="molecule type" value="Genomic_DNA"/>
</dbReference>
<dbReference type="InterPro" id="IPR004509">
    <property type="entry name" value="Competence_ComEA_HhH"/>
</dbReference>
<feature type="domain" description="Helix-hairpin-helix DNA-binding motif class 1" evidence="2">
    <location>
        <begin position="144"/>
        <end position="163"/>
    </location>
</feature>
<protein>
    <submittedName>
        <fullName evidence="3">Competence protein ComEA</fullName>
    </submittedName>
</protein>
<dbReference type="GO" id="GO:0015628">
    <property type="term" value="P:protein secretion by the type II secretion system"/>
    <property type="evidence" value="ECO:0007669"/>
    <property type="project" value="TreeGrafter"/>
</dbReference>
<dbReference type="GO" id="GO:0003677">
    <property type="term" value="F:DNA binding"/>
    <property type="evidence" value="ECO:0007669"/>
    <property type="project" value="InterPro"/>
</dbReference>
<dbReference type="Gene3D" id="3.10.560.10">
    <property type="entry name" value="Outer membrane lipoprotein wza domain like"/>
    <property type="match status" value="1"/>
</dbReference>
<evidence type="ECO:0000313" key="4">
    <source>
        <dbReference type="Proteomes" id="UP000602050"/>
    </source>
</evidence>
<dbReference type="Pfam" id="PF10531">
    <property type="entry name" value="SLBB"/>
    <property type="match status" value="1"/>
</dbReference>
<dbReference type="InterPro" id="IPR010994">
    <property type="entry name" value="RuvA_2-like"/>
</dbReference>
<organism evidence="3 4">
    <name type="scientific">Compostibacillus humi</name>
    <dbReference type="NCBI Taxonomy" id="1245525"/>
    <lineage>
        <taxon>Bacteria</taxon>
        <taxon>Bacillati</taxon>
        <taxon>Bacillota</taxon>
        <taxon>Bacilli</taxon>
        <taxon>Bacillales</taxon>
        <taxon>Bacillaceae</taxon>
        <taxon>Compostibacillus</taxon>
    </lineage>
</organism>
<reference evidence="3" key="2">
    <citation type="submission" date="2020-09" db="EMBL/GenBank/DDBJ databases">
        <authorList>
            <person name="Sun Q."/>
            <person name="Zhou Y."/>
        </authorList>
    </citation>
    <scope>NUCLEOTIDE SEQUENCE</scope>
    <source>
        <strain evidence="3">CGMCC 1.12360</strain>
    </source>
</reference>
<evidence type="ECO:0000259" key="2">
    <source>
        <dbReference type="SMART" id="SM00278"/>
    </source>
</evidence>
<sequence length="197" mass="21759">MPQMIHLVKQYSVYFILGIALIILFLLLPEKEKDMHIASMEELESPEELETQSVVPEEIVVDVKGAVQSPGIYITDSNARIHDVIEMAGGLTEDADANQVNFAQRVQDEMVIFVPTKDAAVEIAAGNSFTQADGKIKINYATKEEIETLPGIGPAKAEAIIQYREENGFFQSPEDLLNVSGIGEKTLEKLKDEIQVP</sequence>
<dbReference type="InterPro" id="IPR019554">
    <property type="entry name" value="Soluble_ligand-bd"/>
</dbReference>
<name>A0A8J2ZPM7_9BACI</name>
<dbReference type="NCBIfam" id="TIGR00426">
    <property type="entry name" value="competence protein ComEA helix-hairpin-helix repeat region"/>
    <property type="match status" value="1"/>
</dbReference>
<dbReference type="Gene3D" id="1.10.150.310">
    <property type="entry name" value="Tex RuvX-like domain-like"/>
    <property type="match status" value="1"/>
</dbReference>
<dbReference type="PANTHER" id="PTHR21180">
    <property type="entry name" value="ENDONUCLEASE/EXONUCLEASE/PHOSPHATASE FAMILY DOMAIN-CONTAINING PROTEIN 1"/>
    <property type="match status" value="1"/>
</dbReference>
<dbReference type="InterPro" id="IPR003583">
    <property type="entry name" value="Hlx-hairpin-Hlx_DNA-bd_motif"/>
</dbReference>
<keyword evidence="4" id="KW-1185">Reference proteome</keyword>
<dbReference type="AlphaFoldDB" id="A0A8J2ZPM7"/>
<evidence type="ECO:0000256" key="1">
    <source>
        <dbReference type="SAM" id="Phobius"/>
    </source>
</evidence>
<dbReference type="PANTHER" id="PTHR21180:SF32">
    <property type="entry name" value="ENDONUCLEASE_EXONUCLEASE_PHOSPHATASE FAMILY DOMAIN-CONTAINING PROTEIN 1"/>
    <property type="match status" value="1"/>
</dbReference>
<dbReference type="SMART" id="SM00278">
    <property type="entry name" value="HhH1"/>
    <property type="match status" value="2"/>
</dbReference>
<feature type="domain" description="Helix-hairpin-helix DNA-binding motif class 1" evidence="2">
    <location>
        <begin position="174"/>
        <end position="193"/>
    </location>
</feature>
<gene>
    <name evidence="3" type="primary">comEA</name>
    <name evidence="3" type="ORF">GCM10010978_01190</name>
</gene>
<keyword evidence="1" id="KW-0472">Membrane</keyword>
<dbReference type="Proteomes" id="UP000602050">
    <property type="component" value="Unassembled WGS sequence"/>
</dbReference>
<comment type="caution">
    <text evidence="3">The sequence shown here is derived from an EMBL/GenBank/DDBJ whole genome shotgun (WGS) entry which is preliminary data.</text>
</comment>
<proteinExistence type="predicted"/>
<dbReference type="GO" id="GO:0006281">
    <property type="term" value="P:DNA repair"/>
    <property type="evidence" value="ECO:0007669"/>
    <property type="project" value="InterPro"/>
</dbReference>
<dbReference type="InterPro" id="IPR051675">
    <property type="entry name" value="Endo/Exo/Phosphatase_dom_1"/>
</dbReference>
<keyword evidence="1" id="KW-1133">Transmembrane helix</keyword>
<reference evidence="3" key="1">
    <citation type="journal article" date="2014" name="Int. J. Syst. Evol. Microbiol.">
        <title>Complete genome sequence of Corynebacterium casei LMG S-19264T (=DSM 44701T), isolated from a smear-ripened cheese.</title>
        <authorList>
            <consortium name="US DOE Joint Genome Institute (JGI-PGF)"/>
            <person name="Walter F."/>
            <person name="Albersmeier A."/>
            <person name="Kalinowski J."/>
            <person name="Ruckert C."/>
        </authorList>
    </citation>
    <scope>NUCLEOTIDE SEQUENCE</scope>
    <source>
        <strain evidence="3">CGMCC 1.12360</strain>
    </source>
</reference>
<feature type="transmembrane region" description="Helical" evidence="1">
    <location>
        <begin position="12"/>
        <end position="29"/>
    </location>
</feature>
<dbReference type="GO" id="GO:0015627">
    <property type="term" value="C:type II protein secretion system complex"/>
    <property type="evidence" value="ECO:0007669"/>
    <property type="project" value="TreeGrafter"/>
</dbReference>
<dbReference type="Pfam" id="PF12836">
    <property type="entry name" value="HHH_3"/>
    <property type="match status" value="1"/>
</dbReference>